<dbReference type="Gene3D" id="3.40.50.10190">
    <property type="entry name" value="BRCT domain"/>
    <property type="match status" value="1"/>
</dbReference>
<evidence type="ECO:0008006" key="4">
    <source>
        <dbReference type="Google" id="ProtNLM"/>
    </source>
</evidence>
<evidence type="ECO:0000256" key="1">
    <source>
        <dbReference type="SAM" id="Coils"/>
    </source>
</evidence>
<dbReference type="EMBL" id="GL882883">
    <property type="protein sequence ID" value="EGF80787.1"/>
    <property type="molecule type" value="Genomic_DNA"/>
</dbReference>
<gene>
    <name evidence="2" type="ORF">BATDEDRAFT_88442</name>
</gene>
<name>F4P229_BATDJ</name>
<keyword evidence="1" id="KW-0175">Coiled coil</keyword>
<feature type="coiled-coil region" evidence="1">
    <location>
        <begin position="872"/>
        <end position="927"/>
    </location>
</feature>
<reference evidence="2 3" key="1">
    <citation type="submission" date="2009-12" db="EMBL/GenBank/DDBJ databases">
        <title>The draft genome of Batrachochytrium dendrobatidis.</title>
        <authorList>
            <consortium name="US DOE Joint Genome Institute (JGI-PGF)"/>
            <person name="Kuo A."/>
            <person name="Salamov A."/>
            <person name="Schmutz J."/>
            <person name="Lucas S."/>
            <person name="Pitluck S."/>
            <person name="Rosenblum E."/>
            <person name="Stajich J."/>
            <person name="Eisen M."/>
            <person name="Grigoriev I.V."/>
        </authorList>
    </citation>
    <scope>NUCLEOTIDE SEQUENCE [LARGE SCALE GENOMIC DNA]</scope>
    <source>
        <strain evidence="3">JAM81 / FGSC 10211</strain>
    </source>
</reference>
<dbReference type="RefSeq" id="XP_006678701.1">
    <property type="nucleotide sequence ID" value="XM_006678638.1"/>
</dbReference>
<feature type="coiled-coil region" evidence="1">
    <location>
        <begin position="1195"/>
        <end position="1222"/>
    </location>
</feature>
<evidence type="ECO:0000313" key="3">
    <source>
        <dbReference type="Proteomes" id="UP000007241"/>
    </source>
</evidence>
<dbReference type="Proteomes" id="UP000007241">
    <property type="component" value="Unassembled WGS sequence"/>
</dbReference>
<proteinExistence type="predicted"/>
<dbReference type="HOGENOM" id="CLU_245626_0_0_1"/>
<dbReference type="InParanoid" id="F4P229"/>
<feature type="coiled-coil region" evidence="1">
    <location>
        <begin position="1052"/>
        <end position="1117"/>
    </location>
</feature>
<dbReference type="FunCoup" id="F4P229">
    <property type="interactions" value="175"/>
</dbReference>
<sequence>MCMFYNTDSDSQLIPTQLDAGSQSQSIQQPLSVLNSGSELSSLTPSKQDSLHSNQLFTSNIVQSDVQSCESGLKNCVSDISVIQSTTEQIDLMDTTASNSPVRLETMNCDVDIPFDSNVNAVRDVLSTATQVYACNDMIKQDSVQETEHESEGTLTPTKPISTVIEHADISAQLLFASEQENIVMEQESACIDSGNRTVIPRKQDEFIEVDDKLNNQLSVSTLASLPLTHFDTKQVCDVEIQASQAISELPADLANGMDNGVDHSQKTTSAYIGTTGKNTTDHDIRYWGASFGTVSATEMPAFDDHDSIMESQDFQFQPDSNPQISQNNSNTPLLAHQDTVSTTLDTILESTAQVSAVYHQMKTSWLNDQSLMKQKMIESEYQLQESQSLVSSLKSQLASISEESRNTFVRNRELLQQSSQMNSDKIIATVSPLLSECSLIKQSIVGIKDELATSTKTLFDDTRQVLIQYQAETAAFQASIKESYSTEIATLADNLQKQNSLLENAYGELASTCTERDTAIERFKGIQCSLTVIHDRFAKRESNFLKSLESHKHEYQQLEQNIAELTLECQLGKTHREELEAQISKMTEMATVAEQRALAADERDLQYSSAQSILQTSLDLAEQNLQVVKSTLKERDDELAQAYLDLKEFSECTRNASELWEVKQADYVACINKLRLEIKTSEESMEEMQTKFDQVSKQFETTMSDLNKSMDDFQKVSMDLEQSQVALFTAENHIDALKQRELEMEQELCSKSAALDAAKSEIQVNVEMAEKTSMENLAVISKLEYDLLESATSKETLYKELVDTREILQGTKSILSDLQQTRADIQSDFEMLTATHAEFIHEYQKLGMRMSEKDAAFLKLEFELKQNAVCRDALDNDVLSLQRDLEEEQVKAAKEAQKYDALSIELSETCETVKKLQDHIVELQQAESDFRMNLDQQTLAHQHMVKQLESDHASALQSAQEIIAEYSQSIAMLNNNLVDLQNERSNLASQLQQEKHDTEQKSIAHTSMVNDIQEELVKQLSDNTIIFAKYDLLLDSFSEKCASFNLMESMMNERNLQVASLEGINRDLEEQLKVQHINIGQLEKATTDLDAYMNQKVDFELKLESIQKSLVAAESEIYLKDASLDAAGKDISKWQARFDTIDAQMAIMQKSLNEKADDNALLSTKLANVLSETDLANAQTSELAKRLEIVETQYAQSDLELNAARDALEKANQKHAEDTAEQTRIHTEAQTKIQSDFKNQMMQLMAQNKEAVIANIELRKQVDYLYNKIGKLQTSELHRTISKNSIVIQATQGSIVSESILPMGGVSEIAGTVFPQSESSSSQATVSKVKRRVVEGHRGDITPTMKRVRGDVLSQGSSLGGSVLNDWTRKGAINCTPGSVRRAREANVSMLISISGFKEVPPFNSALRDRIAKSTKTLPDACFLSSSTVIYDPRITHVISPKGTRTLKIFAASLMGAWLIYDPAWITDSVSNGAWLPEDKYGHRSQTNPYLGKQFFLAPSFKNDPKFKDNRQEQITCLVTMCSKGSFVDRAEDADIVMRTDEDTDEYPVKSLTWTTFISLIPYSQK</sequence>
<feature type="coiled-coil region" evidence="1">
    <location>
        <begin position="957"/>
        <end position="998"/>
    </location>
</feature>
<accession>F4P229</accession>
<dbReference type="OrthoDB" id="2384350at2759"/>
<feature type="coiled-coil region" evidence="1">
    <location>
        <begin position="542"/>
        <end position="639"/>
    </location>
</feature>
<organism evidence="2 3">
    <name type="scientific">Batrachochytrium dendrobatidis (strain JAM81 / FGSC 10211)</name>
    <name type="common">Frog chytrid fungus</name>
    <dbReference type="NCBI Taxonomy" id="684364"/>
    <lineage>
        <taxon>Eukaryota</taxon>
        <taxon>Fungi</taxon>
        <taxon>Fungi incertae sedis</taxon>
        <taxon>Chytridiomycota</taxon>
        <taxon>Chytridiomycota incertae sedis</taxon>
        <taxon>Chytridiomycetes</taxon>
        <taxon>Rhizophydiales</taxon>
        <taxon>Rhizophydiales incertae sedis</taxon>
        <taxon>Batrachochytrium</taxon>
    </lineage>
</organism>
<protein>
    <recommendedName>
        <fullName evidence="4">BRCT domain-containing protein</fullName>
    </recommendedName>
</protein>
<dbReference type="STRING" id="684364.F4P229"/>
<dbReference type="InterPro" id="IPR036420">
    <property type="entry name" value="BRCT_dom_sf"/>
</dbReference>
<feature type="coiled-coil region" evidence="1">
    <location>
        <begin position="672"/>
        <end position="699"/>
    </location>
</feature>
<keyword evidence="3" id="KW-1185">Reference proteome</keyword>
<evidence type="ECO:0000313" key="2">
    <source>
        <dbReference type="EMBL" id="EGF80787.1"/>
    </source>
</evidence>
<dbReference type="OMA" id="CISNSEY"/>
<dbReference type="SUPFAM" id="SSF52113">
    <property type="entry name" value="BRCT domain"/>
    <property type="match status" value="1"/>
</dbReference>
<dbReference type="GeneID" id="18243160"/>